<keyword evidence="1" id="KW-0472">Membrane</keyword>
<keyword evidence="4" id="KW-1185">Reference proteome</keyword>
<dbReference type="Gene3D" id="3.40.720.10">
    <property type="entry name" value="Alkaline Phosphatase, subunit A"/>
    <property type="match status" value="1"/>
</dbReference>
<comment type="caution">
    <text evidence="3">The sequence shown here is derived from an EMBL/GenBank/DDBJ whole genome shotgun (WGS) entry which is preliminary data.</text>
</comment>
<gene>
    <name evidence="3" type="ORF">GCM10023169_37200</name>
</gene>
<feature type="transmembrane region" description="Helical" evidence="1">
    <location>
        <begin position="146"/>
        <end position="166"/>
    </location>
</feature>
<evidence type="ECO:0000259" key="2">
    <source>
        <dbReference type="Pfam" id="PF00884"/>
    </source>
</evidence>
<dbReference type="Pfam" id="PF00884">
    <property type="entry name" value="Sulfatase"/>
    <property type="match status" value="1"/>
</dbReference>
<feature type="transmembrane region" description="Helical" evidence="1">
    <location>
        <begin position="101"/>
        <end position="125"/>
    </location>
</feature>
<organism evidence="3 4">
    <name type="scientific">Georgenia halophila</name>
    <dbReference type="NCBI Taxonomy" id="620889"/>
    <lineage>
        <taxon>Bacteria</taxon>
        <taxon>Bacillati</taxon>
        <taxon>Actinomycetota</taxon>
        <taxon>Actinomycetes</taxon>
        <taxon>Micrococcales</taxon>
        <taxon>Bogoriellaceae</taxon>
        <taxon>Georgenia</taxon>
    </lineage>
</organism>
<feature type="domain" description="Sulfatase N-terminal" evidence="2">
    <location>
        <begin position="283"/>
        <end position="468"/>
    </location>
</feature>
<keyword evidence="1" id="KW-0812">Transmembrane</keyword>
<evidence type="ECO:0000313" key="3">
    <source>
        <dbReference type="EMBL" id="GAA4431992.1"/>
    </source>
</evidence>
<dbReference type="SUPFAM" id="SSF53649">
    <property type="entry name" value="Alkaline phosphatase-like"/>
    <property type="match status" value="1"/>
</dbReference>
<accession>A0ABP8LN01</accession>
<name>A0ABP8LN01_9MICO</name>
<reference evidence="4" key="1">
    <citation type="journal article" date="2019" name="Int. J. Syst. Evol. Microbiol.">
        <title>The Global Catalogue of Microorganisms (GCM) 10K type strain sequencing project: providing services to taxonomists for standard genome sequencing and annotation.</title>
        <authorList>
            <consortium name="The Broad Institute Genomics Platform"/>
            <consortium name="The Broad Institute Genome Sequencing Center for Infectious Disease"/>
            <person name="Wu L."/>
            <person name="Ma J."/>
        </authorList>
    </citation>
    <scope>NUCLEOTIDE SEQUENCE [LARGE SCALE GENOMIC DNA]</scope>
    <source>
        <strain evidence="4">JCM 17810</strain>
    </source>
</reference>
<sequence length="536" mass="58560">MLAALLVLVVLTVPNRVSDLELAAFVRLPIVLLALLAVALALRPRTARLRRAIAVAVGIVLGLTAVFKLLDMAMWHALNRPFDPMIDWRYAGDLNALVRDLFGGLLGTVLLVAAAVLALALLVLVPLSVRRLTRVAARHRRPATKVVATLLAVWVVLAVLDVRGAAGPVASREGAGYLYGQISHIPSELRDRREFAEAAQQDPYRDTDPADLLTGLRGKDVLFVFVESLGRVSVEGAWFSDRLDSALDDATARLAEEGFAGRSAFLTSPTFGGKSWLAHGTLQSGMWTDTQQRYDVLVTSERLTLSRLFGRAGWRTVAAVPANNRDWPQGAFYGYDHIYDSRNLGYEGPEFGYATMPDQYTLETFARRELAEDDRPPVMAEIDLISSHAPWVPTPPMIDPQSVGDGSVYDGMPERLPSRSDIWTSPRRVQDAYADSVEYALDAVVSFVATHGDDDTVIVLLGDHQPTTIVSGEGAGHDVPVAILARDPAVLERISGWGWGHGLCPDPDAPVWRMDAFRDRFLGAYGPETHNGTGRR</sequence>
<evidence type="ECO:0000313" key="4">
    <source>
        <dbReference type="Proteomes" id="UP001500622"/>
    </source>
</evidence>
<dbReference type="InterPro" id="IPR000917">
    <property type="entry name" value="Sulfatase_N"/>
</dbReference>
<proteinExistence type="predicted"/>
<dbReference type="Proteomes" id="UP001500622">
    <property type="component" value="Unassembled WGS sequence"/>
</dbReference>
<feature type="transmembrane region" description="Helical" evidence="1">
    <location>
        <begin position="54"/>
        <end position="78"/>
    </location>
</feature>
<protein>
    <recommendedName>
        <fullName evidence="2">Sulfatase N-terminal domain-containing protein</fullName>
    </recommendedName>
</protein>
<evidence type="ECO:0000256" key="1">
    <source>
        <dbReference type="SAM" id="Phobius"/>
    </source>
</evidence>
<feature type="transmembrane region" description="Helical" evidence="1">
    <location>
        <begin position="24"/>
        <end position="42"/>
    </location>
</feature>
<keyword evidence="1" id="KW-1133">Transmembrane helix</keyword>
<dbReference type="EMBL" id="BAABGN010000013">
    <property type="protein sequence ID" value="GAA4431992.1"/>
    <property type="molecule type" value="Genomic_DNA"/>
</dbReference>
<dbReference type="InterPro" id="IPR017850">
    <property type="entry name" value="Alkaline_phosphatase_core_sf"/>
</dbReference>